<dbReference type="InterPro" id="IPR009057">
    <property type="entry name" value="Homeodomain-like_sf"/>
</dbReference>
<dbReference type="PANTHER" id="PTHR14000">
    <property type="entry name" value="FINGER CCCH DOMAIN PROTEIN, PUTATIVE (DUF3755)-RELATED"/>
    <property type="match status" value="1"/>
</dbReference>
<accession>A0A8B8P1B7</accession>
<sequence length="537" mass="60650">MCQVLVEMLKRSDAAVYGQSPPLRRSPRFLSPKSSTGAQCTKNGVLKSDDDRVDHWDALIGSKRKRPVVNTQVRDDPRRISRKATDLSDGSRKSKIPCTGLRRSPRFSSGVREQENSLPITRVKDYPEKNSSDGLGRSINQRAGLRRSPRLNCGIQEFSSFNRSLRISNEQNIARQVERIDRRLKRELRCLLRRKTGEEDKKYDLEDEVDNKCEVFVAETQRSTRKCVLSLPILKNEENGTIKTLTETKHGDEGDKNCQGWTKEQEAALQRAFFSAKPTPHFWKKVSRFVPGKSAQKCFDKIHSDHLTPTQPRPRSRANRRDESCIERSPLSASKILKSPKPLIKRLNSKKKSLLAHKTVRQLLRKQNHSNQTCGTDFFSVLEPNVDPSTEELTSVLVTPDNLQKMQGSILKCGERSSSGKEKLVSRFCSSSRIPLISPPVLKQVKNRALHEKYLDQLHSREAKRNSALEVKVTSGKANKMEVDAEKMGAVKAAKHALLSEVNDAINQIRHLQGNAATDSDEDVLDRGDDDDDDLDG</sequence>
<dbReference type="RefSeq" id="XP_030528344.1">
    <property type="nucleotide sequence ID" value="XM_030672484.1"/>
</dbReference>
<reference evidence="3" key="1">
    <citation type="submission" date="2025-04" db="UniProtKB">
        <authorList>
            <consortium name="RefSeq"/>
        </authorList>
    </citation>
    <scope>IDENTIFICATION</scope>
    <source>
        <tissue evidence="4">Leaf</tissue>
    </source>
</reference>
<feature type="region of interest" description="Disordered" evidence="1">
    <location>
        <begin position="18"/>
        <end position="38"/>
    </location>
</feature>
<dbReference type="Gene3D" id="1.10.10.60">
    <property type="entry name" value="Homeodomain-like"/>
    <property type="match status" value="1"/>
</dbReference>
<feature type="region of interest" description="Disordered" evidence="1">
    <location>
        <begin position="300"/>
        <end position="327"/>
    </location>
</feature>
<dbReference type="OrthoDB" id="552191at2759"/>
<evidence type="ECO:0000313" key="4">
    <source>
        <dbReference type="RefSeq" id="XP_048127986.1"/>
    </source>
</evidence>
<feature type="region of interest" description="Disordered" evidence="1">
    <location>
        <begin position="70"/>
        <end position="116"/>
    </location>
</feature>
<dbReference type="AlphaFoldDB" id="A0A8B8P1B7"/>
<dbReference type="RefSeq" id="XP_048127986.1">
    <property type="nucleotide sequence ID" value="XM_048272029.1"/>
</dbReference>
<dbReference type="SUPFAM" id="SSF46689">
    <property type="entry name" value="Homeodomain-like"/>
    <property type="match status" value="1"/>
</dbReference>
<dbReference type="GeneID" id="115739409"/>
<feature type="compositionally biased region" description="Low complexity" evidence="1">
    <location>
        <begin position="20"/>
        <end position="35"/>
    </location>
</feature>
<proteinExistence type="predicted"/>
<evidence type="ECO:0000256" key="1">
    <source>
        <dbReference type="SAM" id="MobiDB-lite"/>
    </source>
</evidence>
<feature type="compositionally biased region" description="Basic and acidic residues" evidence="1">
    <location>
        <begin position="73"/>
        <end position="92"/>
    </location>
</feature>
<dbReference type="CDD" id="cd00167">
    <property type="entry name" value="SANT"/>
    <property type="match status" value="1"/>
</dbReference>
<feature type="compositionally biased region" description="Acidic residues" evidence="1">
    <location>
        <begin position="519"/>
        <end position="537"/>
    </location>
</feature>
<dbReference type="KEGG" id="rarg:115739409"/>
<protein>
    <submittedName>
        <fullName evidence="3 4">Uncharacterized protein LOC115739409</fullName>
    </submittedName>
</protein>
<name>A0A8B8P1B7_9MYRT</name>
<feature type="region of interest" description="Disordered" evidence="1">
    <location>
        <begin position="513"/>
        <end position="537"/>
    </location>
</feature>
<evidence type="ECO:0000313" key="3">
    <source>
        <dbReference type="RefSeq" id="XP_030528344.1"/>
    </source>
</evidence>
<dbReference type="PANTHER" id="PTHR14000:SF17">
    <property type="entry name" value="MYB-LIKE DOMAIN-CONTAINING PROTEIN"/>
    <property type="match status" value="1"/>
</dbReference>
<keyword evidence="2" id="KW-1185">Reference proteome</keyword>
<dbReference type="Proteomes" id="UP000827889">
    <property type="component" value="Chromosome 11"/>
</dbReference>
<evidence type="ECO:0000313" key="2">
    <source>
        <dbReference type="Proteomes" id="UP000827889"/>
    </source>
</evidence>
<dbReference type="InterPro" id="IPR001005">
    <property type="entry name" value="SANT/Myb"/>
</dbReference>
<organism evidence="2 3">
    <name type="scientific">Rhodamnia argentea</name>
    <dbReference type="NCBI Taxonomy" id="178133"/>
    <lineage>
        <taxon>Eukaryota</taxon>
        <taxon>Viridiplantae</taxon>
        <taxon>Streptophyta</taxon>
        <taxon>Embryophyta</taxon>
        <taxon>Tracheophyta</taxon>
        <taxon>Spermatophyta</taxon>
        <taxon>Magnoliopsida</taxon>
        <taxon>eudicotyledons</taxon>
        <taxon>Gunneridae</taxon>
        <taxon>Pentapetalae</taxon>
        <taxon>rosids</taxon>
        <taxon>malvids</taxon>
        <taxon>Myrtales</taxon>
        <taxon>Myrtaceae</taxon>
        <taxon>Myrtoideae</taxon>
        <taxon>Myrteae</taxon>
        <taxon>Australasian group</taxon>
        <taxon>Rhodamnia</taxon>
    </lineage>
</organism>
<gene>
    <name evidence="3 4" type="primary">LOC115739409</name>
</gene>